<reference evidence="5" key="1">
    <citation type="submission" date="2020-05" db="EMBL/GenBank/DDBJ databases">
        <authorList>
            <person name="Chiriac C."/>
            <person name="Salcher M."/>
            <person name="Ghai R."/>
            <person name="Kavagutti S V."/>
        </authorList>
    </citation>
    <scope>NUCLEOTIDE SEQUENCE</scope>
</reference>
<evidence type="ECO:0000256" key="1">
    <source>
        <dbReference type="SAM" id="Phobius"/>
    </source>
</evidence>
<keyword evidence="1" id="KW-1133">Transmembrane helix</keyword>
<protein>
    <submittedName>
        <fullName evidence="5">Unannotated protein</fullName>
    </submittedName>
</protein>
<accession>A0A6J6QNS9</accession>
<evidence type="ECO:0000313" key="5">
    <source>
        <dbReference type="EMBL" id="CAB4709084.1"/>
    </source>
</evidence>
<dbReference type="EMBL" id="CAEZTY010000006">
    <property type="protein sequence ID" value="CAB4577404.1"/>
    <property type="molecule type" value="Genomic_DNA"/>
</dbReference>
<keyword evidence="1" id="KW-0472">Membrane</keyword>
<proteinExistence type="predicted"/>
<evidence type="ECO:0000313" key="3">
    <source>
        <dbReference type="EMBL" id="CAB4371798.1"/>
    </source>
</evidence>
<dbReference type="EMBL" id="CAFBOK010000012">
    <property type="protein sequence ID" value="CAB4972269.1"/>
    <property type="molecule type" value="Genomic_DNA"/>
</dbReference>
<feature type="transmembrane region" description="Helical" evidence="1">
    <location>
        <begin position="48"/>
        <end position="66"/>
    </location>
</feature>
<sequence length="180" mass="19681">MSEMNDANAPGSTAPLNDSEIRDALPEDLNAAGFVGPYLFPNNNRRRIPAYLYWAISAICLVIWVLRRGSDPVLINQGVVIAAIVLALIGLYSFVAGWNLKVDESDALVAATKQVGFPVGHASAQMGWRGLLSRPTWRILLYSADDPPETRGLVLVDGVDGSVVEWFVEDNPENWDELDS</sequence>
<evidence type="ECO:0000313" key="4">
    <source>
        <dbReference type="EMBL" id="CAB4577404.1"/>
    </source>
</evidence>
<gene>
    <name evidence="4" type="ORF">UFOPK1762_00294</name>
    <name evidence="5" type="ORF">UFOPK2624_00997</name>
    <name evidence="2" type="ORF">UFOPK3331_01749</name>
    <name evidence="6" type="ORF">UFOPK3927_00194</name>
    <name evidence="3" type="ORF">UFOPK4201_01066</name>
</gene>
<organism evidence="5">
    <name type="scientific">freshwater metagenome</name>
    <dbReference type="NCBI Taxonomy" id="449393"/>
    <lineage>
        <taxon>unclassified sequences</taxon>
        <taxon>metagenomes</taxon>
        <taxon>ecological metagenomes</taxon>
    </lineage>
</organism>
<evidence type="ECO:0000313" key="2">
    <source>
        <dbReference type="EMBL" id="CAB4346158.1"/>
    </source>
</evidence>
<dbReference type="EMBL" id="CAESAL010000093">
    <property type="protein sequence ID" value="CAB4346158.1"/>
    <property type="molecule type" value="Genomic_DNA"/>
</dbReference>
<dbReference type="EMBL" id="CAEUNJ010000042">
    <property type="protein sequence ID" value="CAB4371798.1"/>
    <property type="molecule type" value="Genomic_DNA"/>
</dbReference>
<feature type="transmembrane region" description="Helical" evidence="1">
    <location>
        <begin position="78"/>
        <end position="98"/>
    </location>
</feature>
<evidence type="ECO:0000313" key="6">
    <source>
        <dbReference type="EMBL" id="CAB4972269.1"/>
    </source>
</evidence>
<name>A0A6J6QNS9_9ZZZZ</name>
<keyword evidence="1" id="KW-0812">Transmembrane</keyword>
<dbReference type="EMBL" id="CAEZXY010000039">
    <property type="protein sequence ID" value="CAB4709084.1"/>
    <property type="molecule type" value="Genomic_DNA"/>
</dbReference>
<dbReference type="AlphaFoldDB" id="A0A6J6QNS9"/>